<dbReference type="Proteomes" id="UP000214720">
    <property type="component" value="Unassembled WGS sequence"/>
</dbReference>
<comment type="caution">
    <text evidence="1">The sequence shown here is derived from an EMBL/GenBank/DDBJ whole genome shotgun (WGS) entry which is preliminary data.</text>
</comment>
<protein>
    <submittedName>
        <fullName evidence="1">Uncharacterized protein</fullName>
    </submittedName>
</protein>
<sequence>MLVRRQAAYEQAKAKNPTRWSADTRNWQLASSVYCEIGQRTRA</sequence>
<name>A0A226WQM8_CABSO</name>
<proteinExistence type="predicted"/>
<dbReference type="EMBL" id="MTHB01000247">
    <property type="protein sequence ID" value="OXC73485.1"/>
    <property type="molecule type" value="Genomic_DNA"/>
</dbReference>
<gene>
    <name evidence="1" type="ORF">BSU04_36870</name>
</gene>
<dbReference type="AlphaFoldDB" id="A0A226WQM8"/>
<accession>A0A226WQM8</accession>
<organism evidence="1 2">
    <name type="scientific">Caballeronia sordidicola</name>
    <name type="common">Burkholderia sordidicola</name>
    <dbReference type="NCBI Taxonomy" id="196367"/>
    <lineage>
        <taxon>Bacteria</taxon>
        <taxon>Pseudomonadati</taxon>
        <taxon>Pseudomonadota</taxon>
        <taxon>Betaproteobacteria</taxon>
        <taxon>Burkholderiales</taxon>
        <taxon>Burkholderiaceae</taxon>
        <taxon>Caballeronia</taxon>
    </lineage>
</organism>
<evidence type="ECO:0000313" key="2">
    <source>
        <dbReference type="Proteomes" id="UP000214720"/>
    </source>
</evidence>
<reference evidence="2" key="1">
    <citation type="submission" date="2017-01" db="EMBL/GenBank/DDBJ databases">
        <title>Genome Analysis of Deinococcus marmoris KOPRI26562.</title>
        <authorList>
            <person name="Kim J.H."/>
            <person name="Oh H.-M."/>
        </authorList>
    </citation>
    <scope>NUCLEOTIDE SEQUENCE [LARGE SCALE GENOMIC DNA]</scope>
    <source>
        <strain evidence="2">PAMC 26633</strain>
    </source>
</reference>
<evidence type="ECO:0000313" key="1">
    <source>
        <dbReference type="EMBL" id="OXC73485.1"/>
    </source>
</evidence>